<keyword evidence="2" id="KW-0399">Innate immunity</keyword>
<gene>
    <name evidence="8" type="ORF">CAMP_LOCUS46</name>
</gene>
<dbReference type="SUPFAM" id="SSF49562">
    <property type="entry name" value="C2 domain (Calcium/lipid-binding domain, CaLB)"/>
    <property type="match status" value="1"/>
</dbReference>
<proteinExistence type="inferred from homology"/>
<dbReference type="Pfam" id="PF02845">
    <property type="entry name" value="CUE"/>
    <property type="match status" value="1"/>
</dbReference>
<dbReference type="GO" id="GO:0031624">
    <property type="term" value="F:ubiquitin conjugating enzyme binding"/>
    <property type="evidence" value="ECO:0007669"/>
    <property type="project" value="TreeGrafter"/>
</dbReference>
<dbReference type="OrthoDB" id="9942608at2759"/>
<accession>A0A9P1I611</accession>
<dbReference type="FunFam" id="2.60.40.150:FF:000214">
    <property type="entry name" value="Toll-interacting protein"/>
    <property type="match status" value="1"/>
</dbReference>
<organism evidence="8 9">
    <name type="scientific">Caenorhabditis angaria</name>
    <dbReference type="NCBI Taxonomy" id="860376"/>
    <lineage>
        <taxon>Eukaryota</taxon>
        <taxon>Metazoa</taxon>
        <taxon>Ecdysozoa</taxon>
        <taxon>Nematoda</taxon>
        <taxon>Chromadorea</taxon>
        <taxon>Rhabditida</taxon>
        <taxon>Rhabditina</taxon>
        <taxon>Rhabditomorpha</taxon>
        <taxon>Rhabditoidea</taxon>
        <taxon>Rhabditidae</taxon>
        <taxon>Peloderinae</taxon>
        <taxon>Caenorhabditis</taxon>
    </lineage>
</organism>
<evidence type="ECO:0000256" key="3">
    <source>
        <dbReference type="ARBA" id="ARBA00022859"/>
    </source>
</evidence>
<evidence type="ECO:0000256" key="4">
    <source>
        <dbReference type="ARBA" id="ARBA00023006"/>
    </source>
</evidence>
<evidence type="ECO:0000256" key="2">
    <source>
        <dbReference type="ARBA" id="ARBA00022588"/>
    </source>
</evidence>
<name>A0A9P1I611_9PELO</name>
<evidence type="ECO:0008006" key="10">
    <source>
        <dbReference type="Google" id="ProtNLM"/>
    </source>
</evidence>
<evidence type="ECO:0000313" key="9">
    <source>
        <dbReference type="Proteomes" id="UP001152747"/>
    </source>
</evidence>
<evidence type="ECO:0000256" key="1">
    <source>
        <dbReference type="ARBA" id="ARBA00009278"/>
    </source>
</evidence>
<dbReference type="EMBL" id="CANHGI010000001">
    <property type="protein sequence ID" value="CAI5437409.1"/>
    <property type="molecule type" value="Genomic_DNA"/>
</dbReference>
<keyword evidence="9" id="KW-1185">Reference proteome</keyword>
<dbReference type="InterPro" id="IPR009060">
    <property type="entry name" value="UBA-like_sf"/>
</dbReference>
<evidence type="ECO:0000259" key="7">
    <source>
        <dbReference type="PROSITE" id="PS51140"/>
    </source>
</evidence>
<dbReference type="PANTHER" id="PTHR16461">
    <property type="entry name" value="TOLL-INTERACTING PROTEIN"/>
    <property type="match status" value="1"/>
</dbReference>
<evidence type="ECO:0000259" key="6">
    <source>
        <dbReference type="PROSITE" id="PS50004"/>
    </source>
</evidence>
<dbReference type="InterPro" id="IPR000008">
    <property type="entry name" value="C2_dom"/>
</dbReference>
<protein>
    <recommendedName>
        <fullName evidence="10">CUE domain-containing protein</fullName>
    </recommendedName>
</protein>
<sequence length="239" mass="26671">MSVETVAERRRKCLLGDLPPHFLRLAIPTPAPEPVAQPEIVQPRLVSFVPPNTRGRISITIHEANLVKNYGIVRMDPYCRVRVGNVAFDTNVDGSGGRSPAWNRTLNAYLPMNVESVYVQIFDEKAFGPDEVIAWVHIILPTEIFNGDTVDDYFQMSGPQGEGKEGMIHLTFSFQPIEMPADVNPPPPQPVEITDEDTKEIESMFPSIDKEVIRCVLEERRGDKEATVAALLEMTSDAN</sequence>
<evidence type="ECO:0000256" key="5">
    <source>
        <dbReference type="ARBA" id="ARBA00023198"/>
    </source>
</evidence>
<keyword evidence="3" id="KW-0391">Immunity</keyword>
<feature type="domain" description="CUE" evidence="7">
    <location>
        <begin position="193"/>
        <end position="236"/>
    </location>
</feature>
<dbReference type="PROSITE" id="PS51140">
    <property type="entry name" value="CUE"/>
    <property type="match status" value="1"/>
</dbReference>
<dbReference type="SMART" id="SM00546">
    <property type="entry name" value="CUE"/>
    <property type="match status" value="1"/>
</dbReference>
<keyword evidence="4" id="KW-0072">Autophagy</keyword>
<dbReference type="Proteomes" id="UP001152747">
    <property type="component" value="Unassembled WGS sequence"/>
</dbReference>
<dbReference type="GO" id="GO:0043130">
    <property type="term" value="F:ubiquitin binding"/>
    <property type="evidence" value="ECO:0007669"/>
    <property type="project" value="InterPro"/>
</dbReference>
<feature type="domain" description="C2" evidence="6">
    <location>
        <begin position="37"/>
        <end position="154"/>
    </location>
</feature>
<dbReference type="GO" id="GO:0005737">
    <property type="term" value="C:cytoplasm"/>
    <property type="evidence" value="ECO:0007669"/>
    <property type="project" value="TreeGrafter"/>
</dbReference>
<dbReference type="Gene3D" id="1.10.8.10">
    <property type="entry name" value="DNA helicase RuvA subunit, C-terminal domain"/>
    <property type="match status" value="1"/>
</dbReference>
<dbReference type="InterPro" id="IPR003892">
    <property type="entry name" value="CUE"/>
</dbReference>
<evidence type="ECO:0000313" key="8">
    <source>
        <dbReference type="EMBL" id="CAI5437409.1"/>
    </source>
</evidence>
<dbReference type="Gene3D" id="2.60.40.150">
    <property type="entry name" value="C2 domain"/>
    <property type="match status" value="1"/>
</dbReference>
<comment type="similarity">
    <text evidence="1">Belongs to the tollip family.</text>
</comment>
<reference evidence="8" key="1">
    <citation type="submission" date="2022-11" db="EMBL/GenBank/DDBJ databases">
        <authorList>
            <person name="Kikuchi T."/>
        </authorList>
    </citation>
    <scope>NUCLEOTIDE SEQUENCE</scope>
    <source>
        <strain evidence="8">PS1010</strain>
    </source>
</reference>
<dbReference type="PANTHER" id="PTHR16461:SF5">
    <property type="entry name" value="TOLL-INTERACTING PROTEIN"/>
    <property type="match status" value="1"/>
</dbReference>
<dbReference type="Pfam" id="PF00168">
    <property type="entry name" value="C2"/>
    <property type="match status" value="1"/>
</dbReference>
<dbReference type="GO" id="GO:0045087">
    <property type="term" value="P:innate immune response"/>
    <property type="evidence" value="ECO:0007669"/>
    <property type="project" value="UniProtKB-KW"/>
</dbReference>
<dbReference type="PROSITE" id="PS50004">
    <property type="entry name" value="C2"/>
    <property type="match status" value="1"/>
</dbReference>
<dbReference type="SUPFAM" id="SSF46934">
    <property type="entry name" value="UBA-like"/>
    <property type="match status" value="1"/>
</dbReference>
<keyword evidence="5" id="KW-0395">Inflammatory response</keyword>
<dbReference type="AlphaFoldDB" id="A0A9P1I611"/>
<dbReference type="GO" id="GO:0006914">
    <property type="term" value="P:autophagy"/>
    <property type="evidence" value="ECO:0007669"/>
    <property type="project" value="UniProtKB-KW"/>
</dbReference>
<dbReference type="GO" id="GO:0006511">
    <property type="term" value="P:ubiquitin-dependent protein catabolic process"/>
    <property type="evidence" value="ECO:0007669"/>
    <property type="project" value="TreeGrafter"/>
</dbReference>
<dbReference type="InterPro" id="IPR035892">
    <property type="entry name" value="C2_domain_sf"/>
</dbReference>
<comment type="caution">
    <text evidence="8">The sequence shown here is derived from an EMBL/GenBank/DDBJ whole genome shotgun (WGS) entry which is preliminary data.</text>
</comment>